<evidence type="ECO:0000313" key="3">
    <source>
        <dbReference type="Proteomes" id="UP001279553"/>
    </source>
</evidence>
<reference evidence="2 3" key="1">
    <citation type="submission" date="2023-11" db="EMBL/GenBank/DDBJ databases">
        <title>MicrobeMod: A computational toolkit for identifying prokaryotic methylation and restriction-modification with nanopore sequencing.</title>
        <authorList>
            <person name="Crits-Christoph A."/>
            <person name="Kang S.C."/>
            <person name="Lee H."/>
            <person name="Ostrov N."/>
        </authorList>
    </citation>
    <scope>NUCLEOTIDE SEQUENCE [LARGE SCALE GENOMIC DNA]</scope>
    <source>
        <strain evidence="2 3">DSMZ 700</strain>
    </source>
</reference>
<gene>
    <name evidence="2" type="ORF">SIL87_14835</name>
</gene>
<accession>A0AAW9DS89</accession>
<organism evidence="2 3">
    <name type="scientific">Acidiphilium acidophilum</name>
    <name type="common">Thiobacillus acidophilus</name>
    <dbReference type="NCBI Taxonomy" id="76588"/>
    <lineage>
        <taxon>Bacteria</taxon>
        <taxon>Pseudomonadati</taxon>
        <taxon>Pseudomonadota</taxon>
        <taxon>Alphaproteobacteria</taxon>
        <taxon>Acetobacterales</taxon>
        <taxon>Acidocellaceae</taxon>
        <taxon>Acidiphilium</taxon>
    </lineage>
</organism>
<comment type="caution">
    <text evidence="2">The sequence shown here is derived from an EMBL/GenBank/DDBJ whole genome shotgun (WGS) entry which is preliminary data.</text>
</comment>
<keyword evidence="1" id="KW-1133">Transmembrane helix</keyword>
<dbReference type="Proteomes" id="UP001279553">
    <property type="component" value="Unassembled WGS sequence"/>
</dbReference>
<sequence>MSVMGLGVGLIGIGFLIAAAYEAVADALGTLDASLIFAAVFIVLAIALFGLASFRWNRRPRPMLARARLGVVAEAIALAQTLIRKDPAKAVFAALVLGAITEYTRKRDADHTD</sequence>
<evidence type="ECO:0000256" key="1">
    <source>
        <dbReference type="SAM" id="Phobius"/>
    </source>
</evidence>
<feature type="transmembrane region" description="Helical" evidence="1">
    <location>
        <begin position="35"/>
        <end position="56"/>
    </location>
</feature>
<keyword evidence="1" id="KW-0472">Membrane</keyword>
<keyword evidence="3" id="KW-1185">Reference proteome</keyword>
<dbReference type="EMBL" id="JAWXYB010000018">
    <property type="protein sequence ID" value="MDX5932036.1"/>
    <property type="molecule type" value="Genomic_DNA"/>
</dbReference>
<protein>
    <submittedName>
        <fullName evidence="2">Uncharacterized protein</fullName>
    </submittedName>
</protein>
<dbReference type="AlphaFoldDB" id="A0AAW9DS89"/>
<proteinExistence type="predicted"/>
<name>A0AAW9DS89_ACIAO</name>
<keyword evidence="1" id="KW-0812">Transmembrane</keyword>
<evidence type="ECO:0000313" key="2">
    <source>
        <dbReference type="EMBL" id="MDX5932036.1"/>
    </source>
</evidence>